<comment type="similarity">
    <text evidence="1">Belongs to the PNP/UDP phosphorylase family. Futalosine hydrolase subfamily.</text>
</comment>
<dbReference type="PANTHER" id="PTHR46832:SF2">
    <property type="entry name" value="FUTALOSINE HYDROLASE"/>
    <property type="match status" value="1"/>
</dbReference>
<dbReference type="GO" id="GO:0009116">
    <property type="term" value="P:nucleoside metabolic process"/>
    <property type="evidence" value="ECO:0007669"/>
    <property type="project" value="InterPro"/>
</dbReference>
<dbReference type="EC" id="3.2.2.26" evidence="1 2"/>
<dbReference type="PANTHER" id="PTHR46832">
    <property type="entry name" value="5'-METHYLTHIOADENOSINE/S-ADENOSYLHOMOCYSTEINE NUCLEOSIDASE"/>
    <property type="match status" value="1"/>
</dbReference>
<dbReference type="AlphaFoldDB" id="F3Z1Z3"/>
<dbReference type="GO" id="GO:0005829">
    <property type="term" value="C:cytosol"/>
    <property type="evidence" value="ECO:0007669"/>
    <property type="project" value="TreeGrafter"/>
</dbReference>
<reference evidence="4 5" key="1">
    <citation type="journal article" date="2011" name="J. Bacteriol.">
        <title>Genome sequence of the mercury-methylating and pleomorphic Desulfovibrio africanus Strain Walvis Bay.</title>
        <authorList>
            <person name="Brown S.D."/>
            <person name="Wall J.D."/>
            <person name="Kucken A.M."/>
            <person name="Gilmour C.C."/>
            <person name="Podar M."/>
            <person name="Brandt C.C."/>
            <person name="Teshima H."/>
            <person name="Detter J.C."/>
            <person name="Han C.S."/>
            <person name="Land M.L."/>
            <person name="Lucas S."/>
            <person name="Han J."/>
            <person name="Pennacchio L."/>
            <person name="Nolan M."/>
            <person name="Pitluck S."/>
            <person name="Woyke T."/>
            <person name="Goodwin L."/>
            <person name="Palumbo A.V."/>
            <person name="Elias D.A."/>
        </authorList>
    </citation>
    <scope>NUCLEOTIDE SEQUENCE [LARGE SCALE GENOMIC DNA]</scope>
    <source>
        <strain evidence="4 5">Walvis Bay</strain>
    </source>
</reference>
<gene>
    <name evidence="1" type="primary">mqnB</name>
    <name evidence="4" type="ORF">Desaf_1765</name>
</gene>
<dbReference type="GO" id="GO:0008930">
    <property type="term" value="F:methylthioadenosine nucleosidase activity"/>
    <property type="evidence" value="ECO:0007669"/>
    <property type="project" value="TreeGrafter"/>
</dbReference>
<dbReference type="InterPro" id="IPR000845">
    <property type="entry name" value="Nucleoside_phosphorylase_d"/>
</dbReference>
<accession>F3Z1Z3</accession>
<name>F3Z1Z3_DESAF</name>
<dbReference type="InterPro" id="IPR019963">
    <property type="entry name" value="FL_hydrolase_MqnB"/>
</dbReference>
<keyword evidence="1" id="KW-0378">Hydrolase</keyword>
<feature type="domain" description="Nucleoside phosphorylase" evidence="3">
    <location>
        <begin position="43"/>
        <end position="210"/>
    </location>
</feature>
<dbReference type="HAMAP" id="MF_00991">
    <property type="entry name" value="MqnB"/>
    <property type="match status" value="1"/>
</dbReference>
<evidence type="ECO:0000256" key="2">
    <source>
        <dbReference type="NCBIfam" id="TIGR03664"/>
    </source>
</evidence>
<dbReference type="SUPFAM" id="SSF53167">
    <property type="entry name" value="Purine and uridine phosphorylases"/>
    <property type="match status" value="1"/>
</dbReference>
<dbReference type="KEGG" id="daf:Desaf_1765"/>
<evidence type="ECO:0000313" key="4">
    <source>
        <dbReference type="EMBL" id="EGJ50101.1"/>
    </source>
</evidence>
<dbReference type="GO" id="GO:0009234">
    <property type="term" value="P:menaquinone biosynthetic process"/>
    <property type="evidence" value="ECO:0007669"/>
    <property type="project" value="UniProtKB-UniRule"/>
</dbReference>
<dbReference type="eggNOG" id="COG0775">
    <property type="taxonomic scope" value="Bacteria"/>
</dbReference>
<dbReference type="Pfam" id="PF01048">
    <property type="entry name" value="PNP_UDP_1"/>
    <property type="match status" value="1"/>
</dbReference>
<comment type="function">
    <text evidence="1">Catalyzes the hydrolysis of futalosine (FL) to dehypoxanthine futalosine (DHFL) and hypoxanthine, a step in the biosynthesis of menaquinone (MK, vitamin K2).</text>
</comment>
<comment type="pathway">
    <text evidence="1">Quinol/quinone metabolism; menaquinone biosynthesis.</text>
</comment>
<dbReference type="Proteomes" id="UP000007844">
    <property type="component" value="Chromosome"/>
</dbReference>
<dbReference type="RefSeq" id="WP_014259862.1">
    <property type="nucleotide sequence ID" value="NC_016629.1"/>
</dbReference>
<dbReference type="STRING" id="690850.Desaf_1765"/>
<comment type="catalytic activity">
    <reaction evidence="1">
        <text>futalosine + H2O = dehypoxanthine futalosine + hypoxanthine</text>
        <dbReference type="Rhea" id="RHEA:25904"/>
        <dbReference type="ChEBI" id="CHEBI:15377"/>
        <dbReference type="ChEBI" id="CHEBI:17368"/>
        <dbReference type="ChEBI" id="CHEBI:58863"/>
        <dbReference type="ChEBI" id="CHEBI:58864"/>
        <dbReference type="EC" id="3.2.2.26"/>
    </reaction>
</comment>
<keyword evidence="1" id="KW-0474">Menaquinone biosynthesis</keyword>
<dbReference type="CDD" id="cd17766">
    <property type="entry name" value="futalosine_nucleosidase_MqnB"/>
    <property type="match status" value="1"/>
</dbReference>
<dbReference type="NCBIfam" id="TIGR03664">
    <property type="entry name" value="fut_nucase"/>
    <property type="match status" value="1"/>
</dbReference>
<keyword evidence="5" id="KW-1185">Reference proteome</keyword>
<evidence type="ECO:0000256" key="1">
    <source>
        <dbReference type="HAMAP-Rule" id="MF_00991"/>
    </source>
</evidence>
<evidence type="ECO:0000313" key="5">
    <source>
        <dbReference type="Proteomes" id="UP000007844"/>
    </source>
</evidence>
<dbReference type="UniPathway" id="UPA00079"/>
<organism evidence="4 5">
    <name type="scientific">Desulfocurvibacter africanus subsp. africanus str. Walvis Bay</name>
    <dbReference type="NCBI Taxonomy" id="690850"/>
    <lineage>
        <taxon>Bacteria</taxon>
        <taxon>Pseudomonadati</taxon>
        <taxon>Thermodesulfobacteriota</taxon>
        <taxon>Desulfovibrionia</taxon>
        <taxon>Desulfovibrionales</taxon>
        <taxon>Desulfovibrionaceae</taxon>
        <taxon>Desulfocurvibacter</taxon>
    </lineage>
</organism>
<protein>
    <recommendedName>
        <fullName evidence="1 2">Futalosine hydrolase</fullName>
        <shortName evidence="1">FL hydrolase</shortName>
        <ecNumber evidence="1 2">3.2.2.26</ecNumber>
    </recommendedName>
    <alternativeName>
        <fullName evidence="1">Futalosine nucleosidase</fullName>
    </alternativeName>
    <alternativeName>
        <fullName evidence="1">Menaquinone biosynthetic enzyme MqnB</fullName>
    </alternativeName>
</protein>
<evidence type="ECO:0000259" key="3">
    <source>
        <dbReference type="Pfam" id="PF01048"/>
    </source>
</evidence>
<dbReference type="Gene3D" id="3.40.50.1580">
    <property type="entry name" value="Nucleoside phosphorylase domain"/>
    <property type="match status" value="1"/>
</dbReference>
<dbReference type="GO" id="GO:0008782">
    <property type="term" value="F:adenosylhomocysteine nucleosidase activity"/>
    <property type="evidence" value="ECO:0007669"/>
    <property type="project" value="TreeGrafter"/>
</dbReference>
<dbReference type="EMBL" id="CP003221">
    <property type="protein sequence ID" value="EGJ50101.1"/>
    <property type="molecule type" value="Genomic_DNA"/>
</dbReference>
<dbReference type="HOGENOM" id="CLU_031248_3_1_7"/>
<dbReference type="InterPro" id="IPR035994">
    <property type="entry name" value="Nucleoside_phosphorylase_sf"/>
</dbReference>
<dbReference type="GO" id="GO:0019284">
    <property type="term" value="P:L-methionine salvage from S-adenosylmethionine"/>
    <property type="evidence" value="ECO:0007669"/>
    <property type="project" value="TreeGrafter"/>
</dbReference>
<proteinExistence type="inferred from homology"/>
<sequence length="244" mass="25052">MAALIVAATLLELEAALGWTGQPLPAGEGLVVRLDLPAIPGGVLATATGIGPVNAAFGLGMALARHRVRGVLNLGLAGSFDPERLPLGSLAVAASETWPEFGLYGEAGLDPRGLKLAQAQTPDGPVFGRIGLKPSAAASAMGLHLPGWPSVHGLTVAGVSGCATRTQELRARHAADVESMEGFALALGCLRAGLPFLEIRSISNFVGLRPPQGWDMPLALRALERAARTLLTPAPVSSGQEEMP</sequence>